<dbReference type="OMA" id="MSARDNQ"/>
<dbReference type="AlphaFoldDB" id="A0A0K3C6B4"/>
<organism evidence="2 3">
    <name type="scientific">Rhodotorula toruloides</name>
    <name type="common">Yeast</name>
    <name type="synonym">Rhodosporidium toruloides</name>
    <dbReference type="NCBI Taxonomy" id="5286"/>
    <lineage>
        <taxon>Eukaryota</taxon>
        <taxon>Fungi</taxon>
        <taxon>Dikarya</taxon>
        <taxon>Basidiomycota</taxon>
        <taxon>Pucciniomycotina</taxon>
        <taxon>Microbotryomycetes</taxon>
        <taxon>Sporidiobolales</taxon>
        <taxon>Sporidiobolaceae</taxon>
        <taxon>Rhodotorula</taxon>
    </lineage>
</organism>
<reference evidence="2 3" key="1">
    <citation type="submission" date="2015-07" db="EMBL/GenBank/DDBJ databases">
        <authorList>
            <person name="Cajimat M.N.B."/>
            <person name="Milazzo M.L."/>
            <person name="Fulhorst C.F."/>
        </authorList>
    </citation>
    <scope>NUCLEOTIDE SEQUENCE [LARGE SCALE GENOMIC DNA]</scope>
    <source>
        <strain evidence="2">Single colony</strain>
    </source>
</reference>
<feature type="region of interest" description="Disordered" evidence="1">
    <location>
        <begin position="1"/>
        <end position="23"/>
    </location>
</feature>
<sequence>MASIDPRAASPAGAPSLPNPSPTDMARLTQATIQRALSQELSPEDRMIARAAEDKLMLHARRGFWLGTLAGALLALRSRWTAGRSGLRAGQLPRLFFPSSESGAGSFRQQMEAARKAAEEQGQQAAGDAAATSAGRGKAIMLGKAIGYGIAGSVFGTQIGVWSGKRGANQILEQSGRKEAIEAGTQRAIERAAHEISQMTGRKVDIATSVSGGTMARQDGVRDGARDGVGRDDSGGGVDYSEPERELSRETMNEGVGYSDRAPPQDQLPANLSDPITSAASSRYPSADQQPSRWDELRRSRAAPPSKWDTLREANSRASVPPSNALNADEGYDKNERDLMSARDNQAERERRRREFDALFEKEAKGGDDSMEEKGFR</sequence>
<evidence type="ECO:0000313" key="3">
    <source>
        <dbReference type="Proteomes" id="UP000199069"/>
    </source>
</evidence>
<feature type="compositionally biased region" description="Basic and acidic residues" evidence="1">
    <location>
        <begin position="242"/>
        <end position="252"/>
    </location>
</feature>
<protein>
    <submittedName>
        <fullName evidence="2">Uncharacterized protein</fullName>
    </submittedName>
</protein>
<feature type="compositionally biased region" description="Polar residues" evidence="1">
    <location>
        <begin position="268"/>
        <end position="292"/>
    </location>
</feature>
<evidence type="ECO:0000313" key="2">
    <source>
        <dbReference type="EMBL" id="CTR04388.1"/>
    </source>
</evidence>
<feature type="compositionally biased region" description="Basic and acidic residues" evidence="1">
    <location>
        <begin position="219"/>
        <end position="234"/>
    </location>
</feature>
<feature type="compositionally biased region" description="Polar residues" evidence="1">
    <location>
        <begin position="316"/>
        <end position="326"/>
    </location>
</feature>
<evidence type="ECO:0000256" key="1">
    <source>
        <dbReference type="SAM" id="MobiDB-lite"/>
    </source>
</evidence>
<gene>
    <name evidence="2" type="primary">FGENESH: predicted gene_1.249</name>
    <name evidence="2" type="ORF">BN2166_0002490</name>
</gene>
<feature type="region of interest" description="Disordered" evidence="1">
    <location>
        <begin position="210"/>
        <end position="377"/>
    </location>
</feature>
<proteinExistence type="predicted"/>
<dbReference type="EMBL" id="CWKI01000001">
    <property type="protein sequence ID" value="CTR04388.1"/>
    <property type="molecule type" value="Genomic_DNA"/>
</dbReference>
<name>A0A0K3C6B4_RHOTO</name>
<dbReference type="Proteomes" id="UP000199069">
    <property type="component" value="Unassembled WGS sequence"/>
</dbReference>
<feature type="compositionally biased region" description="Basic and acidic residues" evidence="1">
    <location>
        <begin position="331"/>
        <end position="377"/>
    </location>
</feature>
<accession>A0A0K3C6B4</accession>
<keyword evidence="3" id="KW-1185">Reference proteome</keyword>